<keyword evidence="6" id="KW-0808">Transferase</keyword>
<dbReference type="RefSeq" id="WP_091730920.1">
    <property type="nucleotide sequence ID" value="NZ_FNQE01000023.1"/>
</dbReference>
<keyword evidence="12" id="KW-0902">Two-component regulatory system</keyword>
<keyword evidence="10" id="KW-0067">ATP-binding</keyword>
<dbReference type="STRING" id="415015.SAMN05660462_02116"/>
<dbReference type="Pfam" id="PF00512">
    <property type="entry name" value="HisKA"/>
    <property type="match status" value="1"/>
</dbReference>
<sequence length="526" mass="60530">MDIKLKNKYMPLLIFIVVAYSLSISAFAAFDINNNMDLLTWDPSDKAPSRMTVDYQYYNAIRQRVIKEIPILVAFLFIGAGLIAYGIKEYKIQEYLEKPLKIYRKIPIDFRGGVFLVYSFFILAYLSNMHVFYKPIRIGHFITLSFVSLYIAYFFLNAWDAYKMVTISGYLREQLKESIVYTMIAYLIGSFAVKSVGIKILIITILTAFTGFFFIVFFIGWSSNGFLFLLSGLYMLLYLIFVPYYVIKHVSQLNKIIIGAEEISSGNLNYAIEENVKGHLSRLANNINNMGAGYKKSVENQLKSERLKTELITNVSHDLKTPLTSIINYIDLLKKEDVSEEEAKDYIEILDRKSQRLKTLIDDLFEASKMTSGSIELNIERLDVVALLKQSLAEYDERIKGSSLDFIMNIPEQNVYANLDGKKTWRVFENLINNILKYSMDNTRVYIDIEENTNYAIVTMKNISSHQLDFDSKELFERFIRGDKSRTTEGSGLGLAIAKSIVELQDGRLDIEIDGDLFKAIVYFKK</sequence>
<evidence type="ECO:0000259" key="15">
    <source>
        <dbReference type="PROSITE" id="PS50109"/>
    </source>
</evidence>
<name>A0A1H3QXU0_9FIRM</name>
<keyword evidence="8" id="KW-0547">Nucleotide-binding</keyword>
<dbReference type="SUPFAM" id="SSF47384">
    <property type="entry name" value="Homodimeric domain of signal transducing histidine kinase"/>
    <property type="match status" value="1"/>
</dbReference>
<evidence type="ECO:0000256" key="6">
    <source>
        <dbReference type="ARBA" id="ARBA00022679"/>
    </source>
</evidence>
<evidence type="ECO:0000256" key="12">
    <source>
        <dbReference type="ARBA" id="ARBA00023012"/>
    </source>
</evidence>
<dbReference type="InterPro" id="IPR003660">
    <property type="entry name" value="HAMP_dom"/>
</dbReference>
<dbReference type="Gene3D" id="3.30.565.10">
    <property type="entry name" value="Histidine kinase-like ATPase, C-terminal domain"/>
    <property type="match status" value="1"/>
</dbReference>
<dbReference type="GO" id="GO:0005524">
    <property type="term" value="F:ATP binding"/>
    <property type="evidence" value="ECO:0007669"/>
    <property type="project" value="UniProtKB-KW"/>
</dbReference>
<dbReference type="SMART" id="SM00387">
    <property type="entry name" value="HATPase_c"/>
    <property type="match status" value="1"/>
</dbReference>
<dbReference type="AlphaFoldDB" id="A0A1H3QXU0"/>
<keyword evidence="7 14" id="KW-0812">Transmembrane</keyword>
<feature type="transmembrane region" description="Helical" evidence="14">
    <location>
        <begin position="69"/>
        <end position="87"/>
    </location>
</feature>
<evidence type="ECO:0000313" key="18">
    <source>
        <dbReference type="Proteomes" id="UP000198625"/>
    </source>
</evidence>
<keyword evidence="13 14" id="KW-0472">Membrane</keyword>
<evidence type="ECO:0000313" key="17">
    <source>
        <dbReference type="EMBL" id="SDZ17865.1"/>
    </source>
</evidence>
<dbReference type="OrthoDB" id="9792991at2"/>
<evidence type="ECO:0000256" key="5">
    <source>
        <dbReference type="ARBA" id="ARBA00022553"/>
    </source>
</evidence>
<dbReference type="CDD" id="cd00082">
    <property type="entry name" value="HisKA"/>
    <property type="match status" value="1"/>
</dbReference>
<feature type="transmembrane region" description="Helical" evidence="14">
    <location>
        <begin position="178"/>
        <end position="194"/>
    </location>
</feature>
<evidence type="ECO:0000259" key="16">
    <source>
        <dbReference type="PROSITE" id="PS50885"/>
    </source>
</evidence>
<dbReference type="PROSITE" id="PS50109">
    <property type="entry name" value="HIS_KIN"/>
    <property type="match status" value="1"/>
</dbReference>
<dbReference type="EC" id="2.7.13.3" evidence="3"/>
<dbReference type="PROSITE" id="PS50885">
    <property type="entry name" value="HAMP"/>
    <property type="match status" value="1"/>
</dbReference>
<dbReference type="InterPro" id="IPR005467">
    <property type="entry name" value="His_kinase_dom"/>
</dbReference>
<feature type="transmembrane region" description="Helical" evidence="14">
    <location>
        <begin position="226"/>
        <end position="247"/>
    </location>
</feature>
<dbReference type="GO" id="GO:0005886">
    <property type="term" value="C:plasma membrane"/>
    <property type="evidence" value="ECO:0007669"/>
    <property type="project" value="UniProtKB-SubCell"/>
</dbReference>
<dbReference type="InterPro" id="IPR050398">
    <property type="entry name" value="HssS/ArlS-like"/>
</dbReference>
<keyword evidence="18" id="KW-1185">Reference proteome</keyword>
<dbReference type="FunFam" id="1.10.287.130:FF:000008">
    <property type="entry name" value="Two-component sensor histidine kinase"/>
    <property type="match status" value="1"/>
</dbReference>
<dbReference type="Pfam" id="PF02518">
    <property type="entry name" value="HATPase_c"/>
    <property type="match status" value="1"/>
</dbReference>
<dbReference type="InterPro" id="IPR036890">
    <property type="entry name" value="HATPase_C_sf"/>
</dbReference>
<evidence type="ECO:0000256" key="11">
    <source>
        <dbReference type="ARBA" id="ARBA00022989"/>
    </source>
</evidence>
<evidence type="ECO:0000256" key="13">
    <source>
        <dbReference type="ARBA" id="ARBA00023136"/>
    </source>
</evidence>
<dbReference type="GO" id="GO:0000155">
    <property type="term" value="F:phosphorelay sensor kinase activity"/>
    <property type="evidence" value="ECO:0007669"/>
    <property type="project" value="InterPro"/>
</dbReference>
<dbReference type="PANTHER" id="PTHR45528">
    <property type="entry name" value="SENSOR HISTIDINE KINASE CPXA"/>
    <property type="match status" value="1"/>
</dbReference>
<dbReference type="InterPro" id="IPR003661">
    <property type="entry name" value="HisK_dim/P_dom"/>
</dbReference>
<dbReference type="InterPro" id="IPR003594">
    <property type="entry name" value="HATPase_dom"/>
</dbReference>
<feature type="transmembrane region" description="Helical" evidence="14">
    <location>
        <begin position="108"/>
        <end position="126"/>
    </location>
</feature>
<dbReference type="EMBL" id="FNQE01000023">
    <property type="protein sequence ID" value="SDZ17865.1"/>
    <property type="molecule type" value="Genomic_DNA"/>
</dbReference>
<keyword evidence="4" id="KW-1003">Cell membrane</keyword>
<dbReference type="PRINTS" id="PR00344">
    <property type="entry name" value="BCTRLSENSOR"/>
</dbReference>
<feature type="domain" description="Histidine kinase" evidence="15">
    <location>
        <begin position="314"/>
        <end position="512"/>
    </location>
</feature>
<dbReference type="PANTHER" id="PTHR45528:SF1">
    <property type="entry name" value="SENSOR HISTIDINE KINASE CPXA"/>
    <property type="match status" value="1"/>
</dbReference>
<evidence type="ECO:0000256" key="8">
    <source>
        <dbReference type="ARBA" id="ARBA00022741"/>
    </source>
</evidence>
<evidence type="ECO:0000256" key="2">
    <source>
        <dbReference type="ARBA" id="ARBA00004651"/>
    </source>
</evidence>
<dbReference type="Gene3D" id="1.10.287.130">
    <property type="match status" value="1"/>
</dbReference>
<organism evidence="17 18">
    <name type="scientific">Proteiniborus ethanoligenes</name>
    <dbReference type="NCBI Taxonomy" id="415015"/>
    <lineage>
        <taxon>Bacteria</taxon>
        <taxon>Bacillati</taxon>
        <taxon>Bacillota</taxon>
        <taxon>Clostridia</taxon>
        <taxon>Eubacteriales</taxon>
        <taxon>Proteiniborus</taxon>
    </lineage>
</organism>
<dbReference type="InterPro" id="IPR036097">
    <property type="entry name" value="HisK_dim/P_sf"/>
</dbReference>
<feature type="transmembrane region" description="Helical" evidence="14">
    <location>
        <begin position="12"/>
        <end position="30"/>
    </location>
</feature>
<dbReference type="FunFam" id="3.30.565.10:FF:000013">
    <property type="entry name" value="Two-component sensor histidine kinase"/>
    <property type="match status" value="1"/>
</dbReference>
<proteinExistence type="predicted"/>
<accession>A0A1H3QXU0</accession>
<keyword evidence="11 14" id="KW-1133">Transmembrane helix</keyword>
<evidence type="ECO:0000256" key="7">
    <source>
        <dbReference type="ARBA" id="ARBA00022692"/>
    </source>
</evidence>
<keyword evidence="9" id="KW-0418">Kinase</keyword>
<feature type="transmembrane region" description="Helical" evidence="14">
    <location>
        <begin position="200"/>
        <end position="219"/>
    </location>
</feature>
<evidence type="ECO:0000256" key="10">
    <source>
        <dbReference type="ARBA" id="ARBA00022840"/>
    </source>
</evidence>
<evidence type="ECO:0000256" key="3">
    <source>
        <dbReference type="ARBA" id="ARBA00012438"/>
    </source>
</evidence>
<dbReference type="InterPro" id="IPR004358">
    <property type="entry name" value="Sig_transdc_His_kin-like_C"/>
</dbReference>
<keyword evidence="5" id="KW-0597">Phosphoprotein</keyword>
<evidence type="ECO:0000256" key="1">
    <source>
        <dbReference type="ARBA" id="ARBA00000085"/>
    </source>
</evidence>
<evidence type="ECO:0000256" key="9">
    <source>
        <dbReference type="ARBA" id="ARBA00022777"/>
    </source>
</evidence>
<feature type="domain" description="HAMP" evidence="16">
    <location>
        <begin position="250"/>
        <end position="299"/>
    </location>
</feature>
<evidence type="ECO:0000256" key="14">
    <source>
        <dbReference type="SAM" id="Phobius"/>
    </source>
</evidence>
<dbReference type="Proteomes" id="UP000198625">
    <property type="component" value="Unassembled WGS sequence"/>
</dbReference>
<evidence type="ECO:0000256" key="4">
    <source>
        <dbReference type="ARBA" id="ARBA00022475"/>
    </source>
</evidence>
<dbReference type="SMART" id="SM00388">
    <property type="entry name" value="HisKA"/>
    <property type="match status" value="1"/>
</dbReference>
<comment type="catalytic activity">
    <reaction evidence="1">
        <text>ATP + protein L-histidine = ADP + protein N-phospho-L-histidine.</text>
        <dbReference type="EC" id="2.7.13.3"/>
    </reaction>
</comment>
<gene>
    <name evidence="17" type="ORF">SAMN05660462_02116</name>
</gene>
<protein>
    <recommendedName>
        <fullName evidence="3">histidine kinase</fullName>
        <ecNumber evidence="3">2.7.13.3</ecNumber>
    </recommendedName>
</protein>
<dbReference type="CDD" id="cd06225">
    <property type="entry name" value="HAMP"/>
    <property type="match status" value="1"/>
</dbReference>
<reference evidence="17 18" key="1">
    <citation type="submission" date="2016-10" db="EMBL/GenBank/DDBJ databases">
        <authorList>
            <person name="de Groot N.N."/>
        </authorList>
    </citation>
    <scope>NUCLEOTIDE SEQUENCE [LARGE SCALE GENOMIC DNA]</scope>
    <source>
        <strain evidence="17 18">DSM 21650</strain>
    </source>
</reference>
<feature type="transmembrane region" description="Helical" evidence="14">
    <location>
        <begin position="138"/>
        <end position="157"/>
    </location>
</feature>
<dbReference type="SUPFAM" id="SSF55874">
    <property type="entry name" value="ATPase domain of HSP90 chaperone/DNA topoisomerase II/histidine kinase"/>
    <property type="match status" value="1"/>
</dbReference>
<comment type="subcellular location">
    <subcellularLocation>
        <location evidence="2">Cell membrane</location>
        <topology evidence="2">Multi-pass membrane protein</topology>
    </subcellularLocation>
</comment>